<feature type="transmembrane region" description="Helical" evidence="8">
    <location>
        <begin position="201"/>
        <end position="219"/>
    </location>
</feature>
<dbReference type="InterPro" id="IPR038731">
    <property type="entry name" value="RgtA/B/C-like"/>
</dbReference>
<keyword evidence="11" id="KW-1185">Reference proteome</keyword>
<evidence type="ECO:0000256" key="6">
    <source>
        <dbReference type="ARBA" id="ARBA00022989"/>
    </source>
</evidence>
<sequence length="480" mass="50583">MPSAAAAERPWWWAAGALVLAITAARVATLALSPMDLFVDEAQYWLWGQELAFGYYSKPPMIGWVIRAATALGGSDAPFWVRLPGPLFHGVTAMVLGAIAARLGGGRWGLWVAAGYATLPMVALASILISTDTIMFPFLALALMGYLRLTEGAGRGWAMATGLFLGLAFLSKYAAIYYLLCAALAALLVPCARIGWRRAGQVALVFGLVISPNLIWNAVNGFSTLQHTADNADWVRDPAARAGLDYAGMAEFFAAQFAVFGPVLFAGLLAMLAQVRAVSPVQRVLLVFSLPIVALICGQALLSGAYANWAAAAYLAGSVAVLPWLTPRWRRASFAINGAVALALPLAAIFADRAGPATARYMGRSALSTDIMTAARAEGSGTVIAESRQILADLFYTGRDSGVSIFSVPPEGRPESHYALKYPFPGGEAPVILALTGAAPPDCTPDAAPVARIAPASGAYRGKTVSLYLVPGDCWTDRDP</sequence>
<dbReference type="InterPro" id="IPR050297">
    <property type="entry name" value="LipidA_mod_glycosyltrf_83"/>
</dbReference>
<accession>A0ABV3XSL1</accession>
<evidence type="ECO:0000259" key="9">
    <source>
        <dbReference type="Pfam" id="PF13231"/>
    </source>
</evidence>
<evidence type="ECO:0000256" key="2">
    <source>
        <dbReference type="ARBA" id="ARBA00022475"/>
    </source>
</evidence>
<feature type="transmembrane region" description="Helical" evidence="8">
    <location>
        <begin position="163"/>
        <end position="189"/>
    </location>
</feature>
<feature type="transmembrane region" description="Helical" evidence="8">
    <location>
        <begin position="284"/>
        <end position="302"/>
    </location>
</feature>
<feature type="transmembrane region" description="Helical" evidence="8">
    <location>
        <begin position="332"/>
        <end position="351"/>
    </location>
</feature>
<evidence type="ECO:0000313" key="11">
    <source>
        <dbReference type="Proteomes" id="UP001560019"/>
    </source>
</evidence>
<name>A0ABV3XSL1_9RHOB</name>
<feature type="transmembrane region" description="Helical" evidence="8">
    <location>
        <begin position="117"/>
        <end position="143"/>
    </location>
</feature>
<evidence type="ECO:0000256" key="1">
    <source>
        <dbReference type="ARBA" id="ARBA00004651"/>
    </source>
</evidence>
<evidence type="ECO:0000256" key="8">
    <source>
        <dbReference type="SAM" id="Phobius"/>
    </source>
</evidence>
<dbReference type="EMBL" id="JBEHHI010000001">
    <property type="protein sequence ID" value="MEX5728059.1"/>
    <property type="molecule type" value="Genomic_DNA"/>
</dbReference>
<evidence type="ECO:0000313" key="10">
    <source>
        <dbReference type="EMBL" id="MEX5728059.1"/>
    </source>
</evidence>
<comment type="caution">
    <text evidence="10">The sequence shown here is derived from an EMBL/GenBank/DDBJ whole genome shotgun (WGS) entry which is preliminary data.</text>
</comment>
<comment type="subcellular location">
    <subcellularLocation>
        <location evidence="1">Cell membrane</location>
        <topology evidence="1">Multi-pass membrane protein</topology>
    </subcellularLocation>
</comment>
<dbReference type="PANTHER" id="PTHR33908">
    <property type="entry name" value="MANNOSYLTRANSFERASE YKCB-RELATED"/>
    <property type="match status" value="1"/>
</dbReference>
<keyword evidence="2" id="KW-1003">Cell membrane</keyword>
<feature type="transmembrane region" description="Helical" evidence="8">
    <location>
        <begin position="253"/>
        <end position="272"/>
    </location>
</feature>
<feature type="transmembrane region" description="Helical" evidence="8">
    <location>
        <begin position="308"/>
        <end position="325"/>
    </location>
</feature>
<organism evidence="10 11">
    <name type="scientific">Rhodovulum iodosum</name>
    <dbReference type="NCBI Taxonomy" id="68291"/>
    <lineage>
        <taxon>Bacteria</taxon>
        <taxon>Pseudomonadati</taxon>
        <taxon>Pseudomonadota</taxon>
        <taxon>Alphaproteobacteria</taxon>
        <taxon>Rhodobacterales</taxon>
        <taxon>Paracoccaceae</taxon>
        <taxon>Rhodovulum</taxon>
    </lineage>
</organism>
<feature type="transmembrane region" description="Helical" evidence="8">
    <location>
        <begin position="12"/>
        <end position="32"/>
    </location>
</feature>
<evidence type="ECO:0000256" key="7">
    <source>
        <dbReference type="ARBA" id="ARBA00023136"/>
    </source>
</evidence>
<gene>
    <name evidence="10" type="ORF">Ga0609869_001412</name>
</gene>
<evidence type="ECO:0000256" key="5">
    <source>
        <dbReference type="ARBA" id="ARBA00022692"/>
    </source>
</evidence>
<keyword evidence="7 8" id="KW-0472">Membrane</keyword>
<evidence type="ECO:0000256" key="4">
    <source>
        <dbReference type="ARBA" id="ARBA00022679"/>
    </source>
</evidence>
<keyword evidence="4" id="KW-0808">Transferase</keyword>
<feature type="transmembrane region" description="Helical" evidence="8">
    <location>
        <begin position="87"/>
        <end position="105"/>
    </location>
</feature>
<dbReference type="Pfam" id="PF13231">
    <property type="entry name" value="PMT_2"/>
    <property type="match status" value="1"/>
</dbReference>
<feature type="domain" description="Glycosyltransferase RgtA/B/C/D-like" evidence="9">
    <location>
        <begin position="57"/>
        <end position="216"/>
    </location>
</feature>
<dbReference type="PANTHER" id="PTHR33908:SF11">
    <property type="entry name" value="MEMBRANE PROTEIN"/>
    <property type="match status" value="1"/>
</dbReference>
<reference evidence="10 11" key="1">
    <citation type="submission" date="2024-06" db="EMBL/GenBank/DDBJ databases">
        <title>Genome of Rhodovulum iodosum, a marine photoferrotroph.</title>
        <authorList>
            <person name="Bianchini G."/>
            <person name="Nikeleit V."/>
            <person name="Kappler A."/>
            <person name="Bryce C."/>
            <person name="Sanchez-Baracaldo P."/>
        </authorList>
    </citation>
    <scope>NUCLEOTIDE SEQUENCE [LARGE SCALE GENOMIC DNA]</scope>
    <source>
        <strain evidence="10 11">UT/N1</strain>
    </source>
</reference>
<keyword evidence="6 8" id="KW-1133">Transmembrane helix</keyword>
<protein>
    <submittedName>
        <fullName evidence="10">4-amino-4-deoxy-L-arabinose transferase-like glycosyltransferase</fullName>
    </submittedName>
</protein>
<proteinExistence type="predicted"/>
<dbReference type="Proteomes" id="UP001560019">
    <property type="component" value="Unassembled WGS sequence"/>
</dbReference>
<keyword evidence="3" id="KW-0328">Glycosyltransferase</keyword>
<evidence type="ECO:0000256" key="3">
    <source>
        <dbReference type="ARBA" id="ARBA00022676"/>
    </source>
</evidence>
<dbReference type="RefSeq" id="WP_125408420.1">
    <property type="nucleotide sequence ID" value="NZ_JBEHHI010000001.1"/>
</dbReference>
<keyword evidence="5 8" id="KW-0812">Transmembrane</keyword>